<evidence type="ECO:0000313" key="3">
    <source>
        <dbReference type="Proteomes" id="UP000799771"/>
    </source>
</evidence>
<gene>
    <name evidence="2" type="ORF">P153DRAFT_368250</name>
</gene>
<evidence type="ECO:0000256" key="1">
    <source>
        <dbReference type="ARBA" id="ARBA00038376"/>
    </source>
</evidence>
<dbReference type="OrthoDB" id="63935at2759"/>
<protein>
    <submittedName>
        <fullName evidence="2">Uncharacterized protein</fullName>
    </submittedName>
</protein>
<dbReference type="EMBL" id="ML977510">
    <property type="protein sequence ID" value="KAF2127675.1"/>
    <property type="molecule type" value="Genomic_DNA"/>
</dbReference>
<dbReference type="Gene3D" id="3.40.50.720">
    <property type="entry name" value="NAD(P)-binding Rossmann-like Domain"/>
    <property type="match status" value="1"/>
</dbReference>
<organism evidence="2 3">
    <name type="scientific">Dothidotthia symphoricarpi CBS 119687</name>
    <dbReference type="NCBI Taxonomy" id="1392245"/>
    <lineage>
        <taxon>Eukaryota</taxon>
        <taxon>Fungi</taxon>
        <taxon>Dikarya</taxon>
        <taxon>Ascomycota</taxon>
        <taxon>Pezizomycotina</taxon>
        <taxon>Dothideomycetes</taxon>
        <taxon>Pleosporomycetidae</taxon>
        <taxon>Pleosporales</taxon>
        <taxon>Dothidotthiaceae</taxon>
        <taxon>Dothidotthia</taxon>
    </lineage>
</organism>
<accession>A0A6A6A908</accession>
<dbReference type="Proteomes" id="UP000799771">
    <property type="component" value="Unassembled WGS sequence"/>
</dbReference>
<proteinExistence type="inferred from homology"/>
<dbReference type="PANTHER" id="PTHR15020:SF50">
    <property type="entry name" value="UPF0659 PROTEIN YMR090W"/>
    <property type="match status" value="1"/>
</dbReference>
<dbReference type="SUPFAM" id="SSF51735">
    <property type="entry name" value="NAD(P)-binding Rossmann-fold domains"/>
    <property type="match status" value="1"/>
</dbReference>
<dbReference type="RefSeq" id="XP_033522064.1">
    <property type="nucleotide sequence ID" value="XM_033668469.1"/>
</dbReference>
<keyword evidence="3" id="KW-1185">Reference proteome</keyword>
<sequence>MSVPNATIAFFGATGGTACSALAHALRSGYHCTALARTPEKLHSMLTSEHKLDASLLTTNLTIIPGHAKDIPAVAKTLISPLSPTHLVSTIFSGIGSLPKFQVSLLNPITLTDMSICFDCTTTIFSALEVLREQNISSAVDGRKPLFLFISTTGLSNKKRDVPFALWPLYRWLLHVPHEDKKKSEELLFADRGGHVRDFVIVRPTLLTDSEPKGAQSVKAGWEWGLDEARDGVKELGPMLGYSVGRKDVGEWIFKKCVVEGGWEGRCVSLTY</sequence>
<name>A0A6A6A908_9PLEO</name>
<dbReference type="PANTHER" id="PTHR15020">
    <property type="entry name" value="FLAVIN REDUCTASE-RELATED"/>
    <property type="match status" value="1"/>
</dbReference>
<evidence type="ECO:0000313" key="2">
    <source>
        <dbReference type="EMBL" id="KAF2127675.1"/>
    </source>
</evidence>
<comment type="similarity">
    <text evidence="1">Belongs to the avfA family.</text>
</comment>
<dbReference type="InterPro" id="IPR036291">
    <property type="entry name" value="NAD(P)-bd_dom_sf"/>
</dbReference>
<dbReference type="GeneID" id="54408901"/>
<reference evidence="2" key="1">
    <citation type="journal article" date="2020" name="Stud. Mycol.">
        <title>101 Dothideomycetes genomes: a test case for predicting lifestyles and emergence of pathogens.</title>
        <authorList>
            <person name="Haridas S."/>
            <person name="Albert R."/>
            <person name="Binder M."/>
            <person name="Bloem J."/>
            <person name="Labutti K."/>
            <person name="Salamov A."/>
            <person name="Andreopoulos B."/>
            <person name="Baker S."/>
            <person name="Barry K."/>
            <person name="Bills G."/>
            <person name="Bluhm B."/>
            <person name="Cannon C."/>
            <person name="Castanera R."/>
            <person name="Culley D."/>
            <person name="Daum C."/>
            <person name="Ezra D."/>
            <person name="Gonzalez J."/>
            <person name="Henrissat B."/>
            <person name="Kuo A."/>
            <person name="Liang C."/>
            <person name="Lipzen A."/>
            <person name="Lutzoni F."/>
            <person name="Magnuson J."/>
            <person name="Mondo S."/>
            <person name="Nolan M."/>
            <person name="Ohm R."/>
            <person name="Pangilinan J."/>
            <person name="Park H.-J."/>
            <person name="Ramirez L."/>
            <person name="Alfaro M."/>
            <person name="Sun H."/>
            <person name="Tritt A."/>
            <person name="Yoshinaga Y."/>
            <person name="Zwiers L.-H."/>
            <person name="Turgeon B."/>
            <person name="Goodwin S."/>
            <person name="Spatafora J."/>
            <person name="Crous P."/>
            <person name="Grigoriev I."/>
        </authorList>
    </citation>
    <scope>NUCLEOTIDE SEQUENCE</scope>
    <source>
        <strain evidence="2">CBS 119687</strain>
    </source>
</reference>
<dbReference type="AlphaFoldDB" id="A0A6A6A908"/>